<dbReference type="InterPro" id="IPR006104">
    <property type="entry name" value="Glyco_hydro_2_N"/>
</dbReference>
<dbReference type="Gene3D" id="2.70.98.10">
    <property type="match status" value="1"/>
</dbReference>
<dbReference type="SUPFAM" id="SSF49785">
    <property type="entry name" value="Galactose-binding domain-like"/>
    <property type="match status" value="1"/>
</dbReference>
<dbReference type="InterPro" id="IPR023232">
    <property type="entry name" value="Glyco_hydro_2_AS"/>
</dbReference>
<dbReference type="Pfam" id="PF02836">
    <property type="entry name" value="Glyco_hydro_2_C"/>
    <property type="match status" value="1"/>
</dbReference>
<evidence type="ECO:0000256" key="4">
    <source>
        <dbReference type="ARBA" id="ARBA00013303"/>
    </source>
</evidence>
<dbReference type="GO" id="GO:0005990">
    <property type="term" value="P:lactose catabolic process"/>
    <property type="evidence" value="ECO:0007669"/>
    <property type="project" value="TreeGrafter"/>
</dbReference>
<dbReference type="SMART" id="SM01038">
    <property type="entry name" value="Bgal_small_N"/>
    <property type="match status" value="1"/>
</dbReference>
<dbReference type="InterPro" id="IPR014718">
    <property type="entry name" value="GH-type_carb-bd"/>
</dbReference>
<evidence type="ECO:0000313" key="10">
    <source>
        <dbReference type="EMBL" id="WZO34393.1"/>
    </source>
</evidence>
<dbReference type="PRINTS" id="PR00132">
    <property type="entry name" value="GLHYDRLASE2"/>
</dbReference>
<dbReference type="InterPro" id="IPR023230">
    <property type="entry name" value="Glyco_hydro_2_CS"/>
</dbReference>
<dbReference type="PANTHER" id="PTHR46323">
    <property type="entry name" value="BETA-GALACTOSIDASE"/>
    <property type="match status" value="1"/>
</dbReference>
<proteinExistence type="inferred from homology"/>
<evidence type="ECO:0000256" key="7">
    <source>
        <dbReference type="ARBA" id="ARBA00032230"/>
    </source>
</evidence>
<dbReference type="PROSITE" id="PS00719">
    <property type="entry name" value="GLYCOSYL_HYDROL_F2_1"/>
    <property type="match status" value="1"/>
</dbReference>
<dbReference type="Pfam" id="PF02929">
    <property type="entry name" value="Bgal_small_N"/>
    <property type="match status" value="1"/>
</dbReference>
<evidence type="ECO:0000256" key="1">
    <source>
        <dbReference type="ARBA" id="ARBA00001412"/>
    </source>
</evidence>
<sequence>MEIATTRPGSGTITPRARLHSDAPQQTLDGTWRFRVSPSLRTAPDGWRTEDAAGWGAIEVPGHWNLQGYGSPAYSNVQMPFPVDPPHPPDANRIGDYRLDFHASPSVLAHGRRLLRFDGIESAAEVWLNDTLLGTTRGSRLTHEFDVSGILTDGVNRLAVRVAQFSDATYLENQDMWWLPGIFRSVTLLGRPDGGIDDLFVHADYDARASEGILDITAVVDQGGTARLTIAELGIDDVALGERLRIAGVEPWTAERPRLYEATVRTGSEAVTVRIGFRRVEVQDARLLVNDAPIMLRGVNRHEHRPRHGRVFDAEVARDELLLMKRHHINAVRTSHYPPHPDVLDLFDELGFWVIDECDLETHGFEHVGWRGNPSADPAWRDAFLDRIRRTVHRDKNHASVIMWSLGNESHAGANLEAMARWAKLTDPSRLVHYEGDHESRYVDVYSRMYAPHDEVREIGEETLRPAPQDAAPAEMHRRTLPFLQCEFGHAMGTGPGALQEYWDLFEAYPRHAGGFVWEWVEQGIEVDGPEGEARILYGGDFGEDVHDGNFVIDGLVDAHRTPRPGLLHYAAVIAPVVVDVDADRSAVRVANRYDFLDLGHVAVRWTRVIDGEVTASGTLDLPPCPPRSTVAVDLPAECRTDAASRVADVLTVEAVTAVAAPWADAGHVVGSGQHVTQGRPALPAASAAGPREDRVGAARFDGETGGLQELAGMAITGPTVGVWRAPTDNDRDLGNDELDLPSYADRWRAAGIDRMVTRLADMSADDGGLLVRTRTGTPILASSIDARLRWTAIADDAVRLDVELEPNDAWTTEWARLGLDFVLEGEPLGADIAGYGPMPSYPDLRSAARFGWWHLDADDLTVDNVRPQESGSRMGVRDARILTRGGALRVSSLDSSFALTVSRHSRPALAAAAHNWELPAEGRTFVSIDLAQSGVGTATCGPGVLPRYRLPARSAAISLVLRHEPASA</sequence>
<dbReference type="InterPro" id="IPR011013">
    <property type="entry name" value="Gal_mutarotase_sf_dom"/>
</dbReference>
<evidence type="ECO:0000259" key="9">
    <source>
        <dbReference type="SMART" id="SM01038"/>
    </source>
</evidence>
<dbReference type="InterPro" id="IPR004199">
    <property type="entry name" value="B-gal_small/dom_5"/>
</dbReference>
<dbReference type="InterPro" id="IPR013783">
    <property type="entry name" value="Ig-like_fold"/>
</dbReference>
<dbReference type="InterPro" id="IPR006101">
    <property type="entry name" value="Glyco_hydro_2"/>
</dbReference>
<comment type="similarity">
    <text evidence="2">Belongs to the glycosyl hydrolase 2 family.</text>
</comment>
<evidence type="ECO:0000256" key="3">
    <source>
        <dbReference type="ARBA" id="ARBA00012756"/>
    </source>
</evidence>
<dbReference type="RefSeq" id="WP_349425282.1">
    <property type="nucleotide sequence ID" value="NZ_CP151632.1"/>
</dbReference>
<dbReference type="AlphaFoldDB" id="A0AAU6SBY1"/>
<dbReference type="InterPro" id="IPR036156">
    <property type="entry name" value="Beta-gal/glucu_dom_sf"/>
</dbReference>
<evidence type="ECO:0000256" key="8">
    <source>
        <dbReference type="SAM" id="MobiDB-lite"/>
    </source>
</evidence>
<dbReference type="PANTHER" id="PTHR46323:SF2">
    <property type="entry name" value="BETA-GALACTOSIDASE"/>
    <property type="match status" value="1"/>
</dbReference>
<dbReference type="InterPro" id="IPR050347">
    <property type="entry name" value="Bact_Beta-galactosidase"/>
</dbReference>
<dbReference type="GO" id="GO:0004565">
    <property type="term" value="F:beta-galactosidase activity"/>
    <property type="evidence" value="ECO:0007669"/>
    <property type="project" value="UniProtKB-EC"/>
</dbReference>
<keyword evidence="5" id="KW-0378">Hydrolase</keyword>
<accession>A0AAU6SBY1</accession>
<gene>
    <name evidence="10" type="ORF">MRBLWS13_002052</name>
</gene>
<evidence type="ECO:0000256" key="6">
    <source>
        <dbReference type="ARBA" id="ARBA00023295"/>
    </source>
</evidence>
<keyword evidence="6" id="KW-0326">Glycosidase</keyword>
<dbReference type="SUPFAM" id="SSF49303">
    <property type="entry name" value="beta-Galactosidase/glucuronidase domain"/>
    <property type="match status" value="2"/>
</dbReference>
<dbReference type="EC" id="3.2.1.23" evidence="3"/>
<organism evidence="10">
    <name type="scientific">Microbacterium sp. LWS13-1.2</name>
    <dbReference type="NCBI Taxonomy" id="3135264"/>
    <lineage>
        <taxon>Bacteria</taxon>
        <taxon>Bacillati</taxon>
        <taxon>Actinomycetota</taxon>
        <taxon>Actinomycetes</taxon>
        <taxon>Micrococcales</taxon>
        <taxon>Microbacteriaceae</taxon>
        <taxon>Microbacterium</taxon>
    </lineage>
</organism>
<dbReference type="Gene3D" id="2.60.120.260">
    <property type="entry name" value="Galactose-binding domain-like"/>
    <property type="match status" value="1"/>
</dbReference>
<dbReference type="InterPro" id="IPR032312">
    <property type="entry name" value="LacZ_4"/>
</dbReference>
<name>A0AAU6SBY1_9MICO</name>
<dbReference type="InterPro" id="IPR008979">
    <property type="entry name" value="Galactose-bd-like_sf"/>
</dbReference>
<dbReference type="PROSITE" id="PS00608">
    <property type="entry name" value="GLYCOSYL_HYDROL_F2_2"/>
    <property type="match status" value="1"/>
</dbReference>
<comment type="catalytic activity">
    <reaction evidence="1">
        <text>Hydrolysis of terminal non-reducing beta-D-galactose residues in beta-D-galactosides.</text>
        <dbReference type="EC" id="3.2.1.23"/>
    </reaction>
</comment>
<dbReference type="InterPro" id="IPR017853">
    <property type="entry name" value="GH"/>
</dbReference>
<dbReference type="SUPFAM" id="SSF51445">
    <property type="entry name" value="(Trans)glycosidases"/>
    <property type="match status" value="1"/>
</dbReference>
<reference evidence="10" key="1">
    <citation type="submission" date="2024-04" db="EMBL/GenBank/DDBJ databases">
        <authorList>
            <person name="Roder T."/>
            <person name="Oberhansli S."/>
            <person name="Kreuzer M."/>
        </authorList>
    </citation>
    <scope>NUCLEOTIDE SEQUENCE</scope>
    <source>
        <strain evidence="10">LWS13-1.2</strain>
    </source>
</reference>
<dbReference type="GO" id="GO:0009341">
    <property type="term" value="C:beta-galactosidase complex"/>
    <property type="evidence" value="ECO:0007669"/>
    <property type="project" value="InterPro"/>
</dbReference>
<dbReference type="Pfam" id="PF02837">
    <property type="entry name" value="Glyco_hydro_2_N"/>
    <property type="match status" value="1"/>
</dbReference>
<feature type="region of interest" description="Disordered" evidence="8">
    <location>
        <begin position="1"/>
        <end position="25"/>
    </location>
</feature>
<evidence type="ECO:0000256" key="5">
    <source>
        <dbReference type="ARBA" id="ARBA00022801"/>
    </source>
</evidence>
<dbReference type="Pfam" id="PF16353">
    <property type="entry name" value="LacZ_4"/>
    <property type="match status" value="1"/>
</dbReference>
<protein>
    <recommendedName>
        <fullName evidence="4">Beta-galactosidase</fullName>
        <ecNumber evidence="3">3.2.1.23</ecNumber>
    </recommendedName>
    <alternativeName>
        <fullName evidence="7">Lactase</fullName>
    </alternativeName>
</protein>
<dbReference type="SUPFAM" id="SSF74650">
    <property type="entry name" value="Galactose mutarotase-like"/>
    <property type="match status" value="1"/>
</dbReference>
<dbReference type="EMBL" id="CP151632">
    <property type="protein sequence ID" value="WZO34393.1"/>
    <property type="molecule type" value="Genomic_DNA"/>
</dbReference>
<dbReference type="Gene3D" id="3.20.20.80">
    <property type="entry name" value="Glycosidases"/>
    <property type="match status" value="1"/>
</dbReference>
<dbReference type="InterPro" id="IPR006103">
    <property type="entry name" value="Glyco_hydro_2_cat"/>
</dbReference>
<feature type="domain" description="Beta galactosidase small chain/" evidence="9">
    <location>
        <begin position="695"/>
        <end position="963"/>
    </location>
</feature>
<dbReference type="Gene3D" id="2.60.40.10">
    <property type="entry name" value="Immunoglobulins"/>
    <property type="match status" value="2"/>
</dbReference>
<evidence type="ECO:0000256" key="2">
    <source>
        <dbReference type="ARBA" id="ARBA00007401"/>
    </source>
</evidence>
<dbReference type="GO" id="GO:0030246">
    <property type="term" value="F:carbohydrate binding"/>
    <property type="evidence" value="ECO:0007669"/>
    <property type="project" value="InterPro"/>
</dbReference>